<feature type="binding site" evidence="7">
    <location>
        <position position="174"/>
    </location>
    <ligand>
        <name>S-adenosyl-L-methionine</name>
        <dbReference type="ChEBI" id="CHEBI:59789"/>
    </ligand>
</feature>
<dbReference type="GO" id="GO:0001510">
    <property type="term" value="P:RNA methylation"/>
    <property type="evidence" value="ECO:0007669"/>
    <property type="project" value="InterPro"/>
</dbReference>
<keyword evidence="6 7" id="KW-0694">RNA-binding</keyword>
<dbReference type="Gene3D" id="3.40.50.150">
    <property type="entry name" value="Vaccinia Virus protein VP39"/>
    <property type="match status" value="1"/>
</dbReference>
<accession>A0A1Y4M0C1</accession>
<dbReference type="PROSITE" id="PS51686">
    <property type="entry name" value="SAM_MT_RSMB_NOP"/>
    <property type="match status" value="1"/>
</dbReference>
<dbReference type="GO" id="GO:0003723">
    <property type="term" value="F:RNA binding"/>
    <property type="evidence" value="ECO:0007669"/>
    <property type="project" value="UniProtKB-UniRule"/>
</dbReference>
<dbReference type="InterPro" id="IPR029063">
    <property type="entry name" value="SAM-dependent_MTases_sf"/>
</dbReference>
<evidence type="ECO:0000256" key="7">
    <source>
        <dbReference type="PROSITE-ProRule" id="PRU01023"/>
    </source>
</evidence>
<dbReference type="NCBIfam" id="TIGR00446">
    <property type="entry name" value="nop2p"/>
    <property type="match status" value="1"/>
</dbReference>
<dbReference type="GO" id="GO:0008757">
    <property type="term" value="F:S-adenosylmethionine-dependent methyltransferase activity"/>
    <property type="evidence" value="ECO:0007669"/>
    <property type="project" value="InterPro"/>
</dbReference>
<dbReference type="InterPro" id="IPR031341">
    <property type="entry name" value="Methyltr_RsmF_N"/>
</dbReference>
<comment type="caution">
    <text evidence="9">The sequence shown here is derived from an EMBL/GenBank/DDBJ whole genome shotgun (WGS) entry which is preliminary data.</text>
</comment>
<dbReference type="InterPro" id="IPR031340">
    <property type="entry name" value="RsmF_methylt_CI"/>
</dbReference>
<keyword evidence="4 7" id="KW-0808">Transferase</keyword>
<evidence type="ECO:0000313" key="10">
    <source>
        <dbReference type="Proteomes" id="UP000195447"/>
    </source>
</evidence>
<comment type="similarity">
    <text evidence="1 7">Belongs to the class I-like SAM-binding methyltransferase superfamily. RsmB/NOP family.</text>
</comment>
<gene>
    <name evidence="9" type="ORF">B5F14_01215</name>
</gene>
<dbReference type="InterPro" id="IPR001678">
    <property type="entry name" value="MeTrfase_RsmB-F_NOP2_dom"/>
</dbReference>
<dbReference type="PANTHER" id="PTHR22807">
    <property type="entry name" value="NOP2 YEAST -RELATED NOL1/NOP2/FMU SUN DOMAIN-CONTAINING"/>
    <property type="match status" value="1"/>
</dbReference>
<dbReference type="CDD" id="cd21147">
    <property type="entry name" value="RsmF_methylt_CTD1"/>
    <property type="match status" value="1"/>
</dbReference>
<dbReference type="InterPro" id="IPR027391">
    <property type="entry name" value="Nol1_Nop2_Fmu_2"/>
</dbReference>
<evidence type="ECO:0000256" key="5">
    <source>
        <dbReference type="ARBA" id="ARBA00022691"/>
    </source>
</evidence>
<dbReference type="GO" id="GO:0008173">
    <property type="term" value="F:RNA methyltransferase activity"/>
    <property type="evidence" value="ECO:0007669"/>
    <property type="project" value="InterPro"/>
</dbReference>
<dbReference type="Proteomes" id="UP000195447">
    <property type="component" value="Unassembled WGS sequence"/>
</dbReference>
<keyword evidence="10" id="KW-1185">Reference proteome</keyword>
<dbReference type="RefSeq" id="WP_087158071.1">
    <property type="nucleotide sequence ID" value="NZ_NFKM01000002.1"/>
</dbReference>
<evidence type="ECO:0000259" key="8">
    <source>
        <dbReference type="PROSITE" id="PS51686"/>
    </source>
</evidence>
<feature type="binding site" evidence="7">
    <location>
        <begin position="105"/>
        <end position="111"/>
    </location>
    <ligand>
        <name>S-adenosyl-L-methionine</name>
        <dbReference type="ChEBI" id="CHEBI:59789"/>
    </ligand>
</feature>
<sequence length="439" mass="50088">MNEEFLERIKSYIPDEFDGFLASLDKPLYRGLRVNTKKIDTDILKEYMPVLDRPSIFSKDSFYVDQPLGNHPFHLSGAFYLQEPSASAPVEIMNVQQDDIVLDLCAAPGSKSTQIAQALGDNGFLLSNEIDSKRVKILLSNMERMGIVNMAVTNTTPEIICSKLQGCFDKVLVDAPCSGEGMMKKHEIAKDNWSLDNVLFCAKRQKDILSHAYKALKKDGILVYSTCTYAKEENEDVIEWFLNEYKDMELIHIDSSFGREGFIPGVRRIFPMDQGEGHFIAKLQKKSGVDKKLSCLRSASLDALVTSFLKDQIEKDKYYFYTNHDKVYLMKRPFIDLKNIKVLRQGLYVGDIIKKRFEPAHAFYMANCLNYLMTVDVSIESMDQFMHGLEIEQETRKGYVALCYKGINFGFGKSDGKRIKNKIPKGLRLMEGSHVLKED</sequence>
<organism evidence="9 10">
    <name type="scientific">Faecalitalea cylindroides</name>
    <dbReference type="NCBI Taxonomy" id="39483"/>
    <lineage>
        <taxon>Bacteria</taxon>
        <taxon>Bacillati</taxon>
        <taxon>Bacillota</taxon>
        <taxon>Erysipelotrichia</taxon>
        <taxon>Erysipelotrichales</taxon>
        <taxon>Erysipelotrichaceae</taxon>
        <taxon>Faecalitalea</taxon>
    </lineage>
</organism>
<protein>
    <recommendedName>
        <fullName evidence="8">SAM-dependent MTase RsmB/NOP-type domain-containing protein</fullName>
    </recommendedName>
</protein>
<keyword evidence="2" id="KW-0963">Cytoplasm</keyword>
<evidence type="ECO:0000256" key="6">
    <source>
        <dbReference type="ARBA" id="ARBA00022884"/>
    </source>
</evidence>
<dbReference type="Pfam" id="PF01189">
    <property type="entry name" value="Methyltr_RsmB-F"/>
    <property type="match status" value="1"/>
</dbReference>
<dbReference type="PROSITE" id="PS01153">
    <property type="entry name" value="NOL1_NOP2_SUN"/>
    <property type="match status" value="1"/>
</dbReference>
<dbReference type="SUPFAM" id="SSF53335">
    <property type="entry name" value="S-adenosyl-L-methionine-dependent methyltransferases"/>
    <property type="match status" value="1"/>
</dbReference>
<evidence type="ECO:0000256" key="1">
    <source>
        <dbReference type="ARBA" id="ARBA00007494"/>
    </source>
</evidence>
<dbReference type="PRINTS" id="PR02008">
    <property type="entry name" value="RCMTFAMILY"/>
</dbReference>
<evidence type="ECO:0000256" key="4">
    <source>
        <dbReference type="ARBA" id="ARBA00022679"/>
    </source>
</evidence>
<feature type="domain" description="SAM-dependent MTase RsmB/NOP-type" evidence="8">
    <location>
        <begin position="5"/>
        <end position="286"/>
    </location>
</feature>
<proteinExistence type="inferred from homology"/>
<dbReference type="AlphaFoldDB" id="A0A1Y4M0C1"/>
<dbReference type="GO" id="GO:0006396">
    <property type="term" value="P:RNA processing"/>
    <property type="evidence" value="ECO:0007669"/>
    <property type="project" value="InterPro"/>
</dbReference>
<keyword evidence="3 7" id="KW-0489">Methyltransferase</keyword>
<comment type="caution">
    <text evidence="7">Lacks conserved residue(s) required for the propagation of feature annotation.</text>
</comment>
<dbReference type="Pfam" id="PF17126">
    <property type="entry name" value="RsmF_methylt_CI"/>
    <property type="match status" value="1"/>
</dbReference>
<dbReference type="Gene3D" id="3.30.70.1170">
    <property type="entry name" value="Sun protein, domain 3"/>
    <property type="match status" value="1"/>
</dbReference>
<feature type="active site" description="Nucleophile" evidence="7">
    <location>
        <position position="227"/>
    </location>
</feature>
<dbReference type="PANTHER" id="PTHR22807:SF30">
    <property type="entry name" value="28S RRNA (CYTOSINE(4447)-C(5))-METHYLTRANSFERASE-RELATED"/>
    <property type="match status" value="1"/>
</dbReference>
<dbReference type="InterPro" id="IPR011023">
    <property type="entry name" value="Nop2p"/>
</dbReference>
<evidence type="ECO:0000256" key="3">
    <source>
        <dbReference type="ARBA" id="ARBA00022603"/>
    </source>
</evidence>
<name>A0A1Y4M0C1_9FIRM</name>
<dbReference type="Gene3D" id="2.30.130.60">
    <property type="match status" value="1"/>
</dbReference>
<evidence type="ECO:0000256" key="2">
    <source>
        <dbReference type="ARBA" id="ARBA00022490"/>
    </source>
</evidence>
<dbReference type="InterPro" id="IPR049560">
    <property type="entry name" value="MeTrfase_RsmB-F_NOP2_cat"/>
</dbReference>
<keyword evidence="5 7" id="KW-0949">S-adenosyl-L-methionine</keyword>
<feature type="binding site" evidence="7">
    <location>
        <position position="129"/>
    </location>
    <ligand>
        <name>S-adenosyl-L-methionine</name>
        <dbReference type="ChEBI" id="CHEBI:59789"/>
    </ligand>
</feature>
<dbReference type="EMBL" id="NFKM01000002">
    <property type="protein sequence ID" value="OUP61600.1"/>
    <property type="molecule type" value="Genomic_DNA"/>
</dbReference>
<dbReference type="Pfam" id="PF13636">
    <property type="entry name" value="Methyltranf_PUA"/>
    <property type="match status" value="1"/>
</dbReference>
<dbReference type="InterPro" id="IPR023267">
    <property type="entry name" value="RCMT"/>
</dbReference>
<evidence type="ECO:0000313" key="9">
    <source>
        <dbReference type="EMBL" id="OUP61600.1"/>
    </source>
</evidence>
<dbReference type="Pfam" id="PF17125">
    <property type="entry name" value="Methyltr_RsmF_N"/>
    <property type="match status" value="1"/>
</dbReference>
<dbReference type="InterPro" id="IPR018314">
    <property type="entry name" value="RsmB/NOL1/NOP2-like_CS"/>
</dbReference>
<reference evidence="10" key="1">
    <citation type="submission" date="2017-04" db="EMBL/GenBank/DDBJ databases">
        <title>Function of individual gut microbiota members based on whole genome sequencing of pure cultures obtained from chicken caecum.</title>
        <authorList>
            <person name="Medvecky M."/>
            <person name="Cejkova D."/>
            <person name="Polansky O."/>
            <person name="Karasova D."/>
            <person name="Kubasova T."/>
            <person name="Cizek A."/>
            <person name="Rychlik I."/>
        </authorList>
    </citation>
    <scope>NUCLEOTIDE SEQUENCE [LARGE SCALE GENOMIC DNA]</scope>
    <source>
        <strain evidence="10">An178</strain>
    </source>
</reference>